<evidence type="ECO:0000256" key="1">
    <source>
        <dbReference type="SAM" id="MobiDB-lite"/>
    </source>
</evidence>
<evidence type="ECO:0000313" key="2">
    <source>
        <dbReference type="EMBL" id="KAH0526990.1"/>
    </source>
</evidence>
<feature type="compositionally biased region" description="Basic and acidic residues" evidence="1">
    <location>
        <begin position="1"/>
        <end position="14"/>
    </location>
</feature>
<keyword evidence="3" id="KW-1185">Reference proteome</keyword>
<feature type="region of interest" description="Disordered" evidence="1">
    <location>
        <begin position="1"/>
        <end position="60"/>
    </location>
</feature>
<reference evidence="2 3" key="1">
    <citation type="submission" date="2021-08" db="EMBL/GenBank/DDBJ databases">
        <title>The highly contiguous genome resource for Trichoderma semiorbis FJ059, a fungal antagonistic to plant pathogens.</title>
        <authorList>
            <person name="Liu T."/>
        </authorList>
    </citation>
    <scope>NUCLEOTIDE SEQUENCE [LARGE SCALE GENOMIC DNA]</scope>
    <source>
        <strain evidence="2 3">FJ059</strain>
    </source>
</reference>
<protein>
    <submittedName>
        <fullName evidence="2">Uncharacterized protein</fullName>
    </submittedName>
</protein>
<dbReference type="Proteomes" id="UP000826573">
    <property type="component" value="Unassembled WGS sequence"/>
</dbReference>
<proteinExistence type="predicted"/>
<name>A0A9P8HE42_9HYPO</name>
<feature type="compositionally biased region" description="Basic and acidic residues" evidence="1">
    <location>
        <begin position="32"/>
        <end position="41"/>
    </location>
</feature>
<comment type="caution">
    <text evidence="2">The sequence shown here is derived from an EMBL/GenBank/DDBJ whole genome shotgun (WGS) entry which is preliminary data.</text>
</comment>
<accession>A0A9P8HE42</accession>
<evidence type="ECO:0000313" key="3">
    <source>
        <dbReference type="Proteomes" id="UP000826573"/>
    </source>
</evidence>
<dbReference type="AlphaFoldDB" id="A0A9P8HE42"/>
<dbReference type="EMBL" id="JAIMJC010000003">
    <property type="protein sequence ID" value="KAH0526990.1"/>
    <property type="molecule type" value="Genomic_DNA"/>
</dbReference>
<gene>
    <name evidence="2" type="ORF">TsFJ059_002034</name>
</gene>
<sequence length="92" mass="9515">MSMDRPPGKRDGESSGKAADADATYRPVAGREVLKSRRDRGGGAGGGALSLSKSPHHESTLAGLKLDEAQIIKAQLDSPGVGVKILKFCLGN</sequence>
<organism evidence="2 3">
    <name type="scientific">Trichoderma semiorbis</name>
    <dbReference type="NCBI Taxonomy" id="1491008"/>
    <lineage>
        <taxon>Eukaryota</taxon>
        <taxon>Fungi</taxon>
        <taxon>Dikarya</taxon>
        <taxon>Ascomycota</taxon>
        <taxon>Pezizomycotina</taxon>
        <taxon>Sordariomycetes</taxon>
        <taxon>Hypocreomycetidae</taxon>
        <taxon>Hypocreales</taxon>
        <taxon>Hypocreaceae</taxon>
        <taxon>Trichoderma</taxon>
    </lineage>
</organism>